<evidence type="ECO:0000313" key="1">
    <source>
        <dbReference type="EMBL" id="KAJ4436295.1"/>
    </source>
</evidence>
<gene>
    <name evidence="1" type="ORF">ANN_18926</name>
</gene>
<evidence type="ECO:0000313" key="2">
    <source>
        <dbReference type="Proteomes" id="UP001148838"/>
    </source>
</evidence>
<reference evidence="1 2" key="1">
    <citation type="journal article" date="2022" name="Allergy">
        <title>Genome assembly and annotation of Periplaneta americana reveal a comprehensive cockroach allergen profile.</title>
        <authorList>
            <person name="Wang L."/>
            <person name="Xiong Q."/>
            <person name="Saelim N."/>
            <person name="Wang L."/>
            <person name="Nong W."/>
            <person name="Wan A.T."/>
            <person name="Shi M."/>
            <person name="Liu X."/>
            <person name="Cao Q."/>
            <person name="Hui J.H.L."/>
            <person name="Sookrung N."/>
            <person name="Leung T.F."/>
            <person name="Tungtrongchitr A."/>
            <person name="Tsui S.K.W."/>
        </authorList>
    </citation>
    <scope>NUCLEOTIDE SEQUENCE [LARGE SCALE GENOMIC DNA]</scope>
    <source>
        <strain evidence="1">PWHHKU_190912</strain>
    </source>
</reference>
<sequence length="124" mass="14195">FLVTGDSFKTISFSYRLGHSTIHNIVKETCEAIIEELMHEVMPHPTWEMWKAIAKDFQELKYDDKALTLINEICFHKQIHSSKTCPLVDGIQPERLLALGKSSRNISALKLVQYGGKKTYENCP</sequence>
<comment type="caution">
    <text evidence="1">The sequence shown here is derived from an EMBL/GenBank/DDBJ whole genome shotgun (WGS) entry which is preliminary data.</text>
</comment>
<feature type="non-terminal residue" evidence="1">
    <location>
        <position position="1"/>
    </location>
</feature>
<dbReference type="EMBL" id="JAJSOF020000023">
    <property type="protein sequence ID" value="KAJ4436295.1"/>
    <property type="molecule type" value="Genomic_DNA"/>
</dbReference>
<proteinExistence type="predicted"/>
<dbReference type="Proteomes" id="UP001148838">
    <property type="component" value="Unassembled WGS sequence"/>
</dbReference>
<name>A0ABQ8SRF0_PERAM</name>
<keyword evidence="2" id="KW-1185">Reference proteome</keyword>
<accession>A0ABQ8SRF0</accession>
<organism evidence="1 2">
    <name type="scientific">Periplaneta americana</name>
    <name type="common">American cockroach</name>
    <name type="synonym">Blatta americana</name>
    <dbReference type="NCBI Taxonomy" id="6978"/>
    <lineage>
        <taxon>Eukaryota</taxon>
        <taxon>Metazoa</taxon>
        <taxon>Ecdysozoa</taxon>
        <taxon>Arthropoda</taxon>
        <taxon>Hexapoda</taxon>
        <taxon>Insecta</taxon>
        <taxon>Pterygota</taxon>
        <taxon>Neoptera</taxon>
        <taxon>Polyneoptera</taxon>
        <taxon>Dictyoptera</taxon>
        <taxon>Blattodea</taxon>
        <taxon>Blattoidea</taxon>
        <taxon>Blattidae</taxon>
        <taxon>Blattinae</taxon>
        <taxon>Periplaneta</taxon>
    </lineage>
</organism>
<protein>
    <submittedName>
        <fullName evidence="1">Uncharacterized protein</fullName>
    </submittedName>
</protein>